<dbReference type="EMBL" id="BOMV01000008">
    <property type="protein sequence ID" value="GIE94065.1"/>
    <property type="molecule type" value="Genomic_DNA"/>
</dbReference>
<accession>A0A919JSL1</accession>
<comment type="caution">
    <text evidence="1">The sequence shown here is derived from an EMBL/GenBank/DDBJ whole genome shotgun (WGS) entry which is preliminary data.</text>
</comment>
<evidence type="ECO:0008006" key="3">
    <source>
        <dbReference type="Google" id="ProtNLM"/>
    </source>
</evidence>
<name>A0A919JSL1_9ACTN</name>
<proteinExistence type="predicted"/>
<gene>
    <name evidence="1" type="ORF">Ari01nite_15300</name>
</gene>
<dbReference type="RefSeq" id="WP_203780390.1">
    <property type="nucleotide sequence ID" value="NZ_BOMV01000008.1"/>
</dbReference>
<reference evidence="1" key="1">
    <citation type="submission" date="2021-01" db="EMBL/GenBank/DDBJ databases">
        <title>Whole genome shotgun sequence of Actinoplanes rishiriensis NBRC 108556.</title>
        <authorList>
            <person name="Komaki H."/>
            <person name="Tamura T."/>
        </authorList>
    </citation>
    <scope>NUCLEOTIDE SEQUENCE</scope>
    <source>
        <strain evidence="1">NBRC 108556</strain>
    </source>
</reference>
<sequence>MTVNLYELPTDGVQLKDCGGNLQSGMESCVSFAPLPGATDAYLIGDTKPESNGATLRFTGDEIRSFVERWTRDANAIT</sequence>
<dbReference type="Proteomes" id="UP000636960">
    <property type="component" value="Unassembled WGS sequence"/>
</dbReference>
<keyword evidence="2" id="KW-1185">Reference proteome</keyword>
<evidence type="ECO:0000313" key="1">
    <source>
        <dbReference type="EMBL" id="GIE94065.1"/>
    </source>
</evidence>
<organism evidence="1 2">
    <name type="scientific">Paractinoplanes rishiriensis</name>
    <dbReference type="NCBI Taxonomy" id="1050105"/>
    <lineage>
        <taxon>Bacteria</taxon>
        <taxon>Bacillati</taxon>
        <taxon>Actinomycetota</taxon>
        <taxon>Actinomycetes</taxon>
        <taxon>Micromonosporales</taxon>
        <taxon>Micromonosporaceae</taxon>
        <taxon>Paractinoplanes</taxon>
    </lineage>
</organism>
<protein>
    <recommendedName>
        <fullName evidence="3">DUF397 domain-containing protein</fullName>
    </recommendedName>
</protein>
<dbReference type="AlphaFoldDB" id="A0A919JSL1"/>
<evidence type="ECO:0000313" key="2">
    <source>
        <dbReference type="Proteomes" id="UP000636960"/>
    </source>
</evidence>